<gene>
    <name evidence="1" type="ORF">CWM47_34690</name>
</gene>
<dbReference type="AlphaFoldDB" id="A0A2K8Z9K0"/>
<dbReference type="OrthoDB" id="963293at2"/>
<sequence length="131" mass="14614">MKTLIGIMILVFLANVVSKGQSLPPARIHFLNVMVGINAEITTTIDKKKPIQLKSRKWVVVQVVGDSLGFVIDGKPYFVHFEPNKQYYFVVQASYGSRPVITEKSEREFILTAAMNSVKGPEGYDLARVAN</sequence>
<evidence type="ECO:0000313" key="2">
    <source>
        <dbReference type="Proteomes" id="UP000232883"/>
    </source>
</evidence>
<reference evidence="1 2" key="1">
    <citation type="submission" date="2017-11" db="EMBL/GenBank/DDBJ databases">
        <title>Taxonomic description and genome sequences of Spirosoma HA7 sp. nov., isolated from pollen microhabitat of Corylus avellana.</title>
        <authorList>
            <person name="Ambika Manirajan B."/>
            <person name="Suarez C."/>
            <person name="Ratering S."/>
            <person name="Geissler-Plaum R."/>
            <person name="Cardinale M."/>
            <person name="Sylvia S."/>
        </authorList>
    </citation>
    <scope>NUCLEOTIDE SEQUENCE [LARGE SCALE GENOMIC DNA]</scope>
    <source>
        <strain evidence="1 2">HA7</strain>
    </source>
</reference>
<accession>A0A2K8Z9K0</accession>
<name>A0A2K8Z9K0_9BACT</name>
<organism evidence="1 2">
    <name type="scientific">Spirosoma pollinicola</name>
    <dbReference type="NCBI Taxonomy" id="2057025"/>
    <lineage>
        <taxon>Bacteria</taxon>
        <taxon>Pseudomonadati</taxon>
        <taxon>Bacteroidota</taxon>
        <taxon>Cytophagia</taxon>
        <taxon>Cytophagales</taxon>
        <taxon>Cytophagaceae</taxon>
        <taxon>Spirosoma</taxon>
    </lineage>
</organism>
<dbReference type="EMBL" id="CP025096">
    <property type="protein sequence ID" value="AUD06548.1"/>
    <property type="molecule type" value="Genomic_DNA"/>
</dbReference>
<evidence type="ECO:0000313" key="1">
    <source>
        <dbReference type="EMBL" id="AUD06548.1"/>
    </source>
</evidence>
<dbReference type="RefSeq" id="WP_100993088.1">
    <property type="nucleotide sequence ID" value="NZ_CP025096.1"/>
</dbReference>
<dbReference type="KEGG" id="spir:CWM47_34690"/>
<keyword evidence="2" id="KW-1185">Reference proteome</keyword>
<proteinExistence type="predicted"/>
<protein>
    <submittedName>
        <fullName evidence="1">Uncharacterized protein</fullName>
    </submittedName>
</protein>
<dbReference type="Proteomes" id="UP000232883">
    <property type="component" value="Chromosome"/>
</dbReference>